<dbReference type="InterPro" id="IPR036388">
    <property type="entry name" value="WH-like_DNA-bd_sf"/>
</dbReference>
<dbReference type="EMBL" id="JBHTGQ010000002">
    <property type="protein sequence ID" value="MFC7748602.1"/>
    <property type="molecule type" value="Genomic_DNA"/>
</dbReference>
<organism evidence="7 8">
    <name type="scientific">Paenibacillus thermoaerophilus</name>
    <dbReference type="NCBI Taxonomy" id="1215385"/>
    <lineage>
        <taxon>Bacteria</taxon>
        <taxon>Bacillati</taxon>
        <taxon>Bacillota</taxon>
        <taxon>Bacilli</taxon>
        <taxon>Bacillales</taxon>
        <taxon>Paenibacillaceae</taxon>
        <taxon>Paenibacillus</taxon>
    </lineage>
</organism>
<accession>A0ABW2UXH2</accession>
<dbReference type="InterPro" id="IPR002481">
    <property type="entry name" value="FUR"/>
</dbReference>
<evidence type="ECO:0000256" key="3">
    <source>
        <dbReference type="ARBA" id="ARBA00022833"/>
    </source>
</evidence>
<evidence type="ECO:0000313" key="8">
    <source>
        <dbReference type="Proteomes" id="UP001596528"/>
    </source>
</evidence>
<dbReference type="RefSeq" id="WP_138787656.1">
    <property type="nucleotide sequence ID" value="NZ_JBHTGQ010000002.1"/>
</dbReference>
<evidence type="ECO:0000256" key="2">
    <source>
        <dbReference type="ARBA" id="ARBA00022491"/>
    </source>
</evidence>
<dbReference type="PANTHER" id="PTHR33202">
    <property type="entry name" value="ZINC UPTAKE REGULATION PROTEIN"/>
    <property type="match status" value="1"/>
</dbReference>
<dbReference type="SUPFAM" id="SSF46785">
    <property type="entry name" value="Winged helix' DNA-binding domain"/>
    <property type="match status" value="1"/>
</dbReference>
<keyword evidence="3" id="KW-0862">Zinc</keyword>
<comment type="caution">
    <text evidence="7">The sequence shown here is derived from an EMBL/GenBank/DDBJ whole genome shotgun (WGS) entry which is preliminary data.</text>
</comment>
<dbReference type="Pfam" id="PF01475">
    <property type="entry name" value="FUR"/>
    <property type="match status" value="1"/>
</dbReference>
<reference evidence="8" key="1">
    <citation type="journal article" date="2019" name="Int. J. Syst. Evol. Microbiol.">
        <title>The Global Catalogue of Microorganisms (GCM) 10K type strain sequencing project: providing services to taxonomists for standard genome sequencing and annotation.</title>
        <authorList>
            <consortium name="The Broad Institute Genomics Platform"/>
            <consortium name="The Broad Institute Genome Sequencing Center for Infectious Disease"/>
            <person name="Wu L."/>
            <person name="Ma J."/>
        </authorList>
    </citation>
    <scope>NUCLEOTIDE SEQUENCE [LARGE SCALE GENOMIC DNA]</scope>
    <source>
        <strain evidence="8">JCM 18657</strain>
    </source>
</reference>
<keyword evidence="4" id="KW-0805">Transcription regulation</keyword>
<name>A0ABW2UXH2_9BACL</name>
<keyword evidence="2" id="KW-0678">Repressor</keyword>
<keyword evidence="6" id="KW-0804">Transcription</keyword>
<evidence type="ECO:0000256" key="4">
    <source>
        <dbReference type="ARBA" id="ARBA00023015"/>
    </source>
</evidence>
<dbReference type="InterPro" id="IPR043135">
    <property type="entry name" value="Fur_C"/>
</dbReference>
<keyword evidence="5" id="KW-0238">DNA-binding</keyword>
<evidence type="ECO:0000256" key="6">
    <source>
        <dbReference type="ARBA" id="ARBA00023163"/>
    </source>
</evidence>
<dbReference type="PANTHER" id="PTHR33202:SF7">
    <property type="entry name" value="FERRIC UPTAKE REGULATION PROTEIN"/>
    <property type="match status" value="1"/>
</dbReference>
<gene>
    <name evidence="7" type="ORF">ACFQWB_01405</name>
</gene>
<comment type="similarity">
    <text evidence="1">Belongs to the Fur family.</text>
</comment>
<dbReference type="Proteomes" id="UP001596528">
    <property type="component" value="Unassembled WGS sequence"/>
</dbReference>
<evidence type="ECO:0000256" key="5">
    <source>
        <dbReference type="ARBA" id="ARBA00023125"/>
    </source>
</evidence>
<dbReference type="InterPro" id="IPR036390">
    <property type="entry name" value="WH_DNA-bd_sf"/>
</dbReference>
<proteinExistence type="inferred from homology"/>
<dbReference type="Gene3D" id="3.30.1490.190">
    <property type="match status" value="1"/>
</dbReference>
<dbReference type="Gene3D" id="1.10.10.10">
    <property type="entry name" value="Winged helix-like DNA-binding domain superfamily/Winged helix DNA-binding domain"/>
    <property type="match status" value="1"/>
</dbReference>
<dbReference type="CDD" id="cd07153">
    <property type="entry name" value="Fur_like"/>
    <property type="match status" value="1"/>
</dbReference>
<evidence type="ECO:0000256" key="1">
    <source>
        <dbReference type="ARBA" id="ARBA00007957"/>
    </source>
</evidence>
<evidence type="ECO:0000313" key="7">
    <source>
        <dbReference type="EMBL" id="MFC7748602.1"/>
    </source>
</evidence>
<sequence length="128" mass="14445">MNKINLTSQRKAVLDVVRHSADHPTAADIMERLRQQGLHFAYGTVYNSLNYLTGAGLIRELKLGESASRYDARTDDHHHIVCRVCGRVDEVLTDLPDSWLEQVKQETGYRVEEAHVILEGVCLTCSKP</sequence>
<protein>
    <submittedName>
        <fullName evidence="7">Fur family transcriptional regulator</fullName>
    </submittedName>
</protein>
<keyword evidence="8" id="KW-1185">Reference proteome</keyword>